<keyword evidence="9" id="KW-1185">Reference proteome</keyword>
<feature type="transmembrane region" description="Helical" evidence="6">
    <location>
        <begin position="7"/>
        <end position="27"/>
    </location>
</feature>
<evidence type="ECO:0000313" key="9">
    <source>
        <dbReference type="Proteomes" id="UP000589351"/>
    </source>
</evidence>
<evidence type="ECO:0000313" key="8">
    <source>
        <dbReference type="EMBL" id="CAD2071450.1"/>
    </source>
</evidence>
<dbReference type="GO" id="GO:0000271">
    <property type="term" value="P:polysaccharide biosynthetic process"/>
    <property type="evidence" value="ECO:0007669"/>
    <property type="project" value="InterPro"/>
</dbReference>
<feature type="transmembrane region" description="Helical" evidence="6">
    <location>
        <begin position="33"/>
        <end position="57"/>
    </location>
</feature>
<dbReference type="Proteomes" id="UP000589351">
    <property type="component" value="Unassembled WGS sequence"/>
</dbReference>
<evidence type="ECO:0000256" key="1">
    <source>
        <dbReference type="ARBA" id="ARBA00004141"/>
    </source>
</evidence>
<keyword evidence="5 6" id="KW-0472">Membrane</keyword>
<name>A0A6V7R2A4_9STAP</name>
<accession>A0A6V7R2A4</accession>
<proteinExistence type="inferred from homology"/>
<feature type="transmembrane region" description="Helical" evidence="6">
    <location>
        <begin position="69"/>
        <end position="90"/>
    </location>
</feature>
<keyword evidence="4 6" id="KW-1133">Transmembrane helix</keyword>
<dbReference type="PANTHER" id="PTHR38459:SF1">
    <property type="entry name" value="PROPHAGE BACTOPRENOL-LINKED GLUCOSE TRANSLOCASE HOMOLOG"/>
    <property type="match status" value="1"/>
</dbReference>
<protein>
    <submittedName>
        <fullName evidence="8">GtrA-like protein</fullName>
    </submittedName>
</protein>
<dbReference type="EMBL" id="CAJEWD010000003">
    <property type="protein sequence ID" value="CAD2071450.1"/>
    <property type="molecule type" value="Genomic_DNA"/>
</dbReference>
<dbReference type="AlphaFoldDB" id="A0A6V7R2A4"/>
<evidence type="ECO:0000256" key="3">
    <source>
        <dbReference type="ARBA" id="ARBA00022692"/>
    </source>
</evidence>
<organism evidence="8 9">
    <name type="scientific">Jeotgalicoccus meleagridis</name>
    <dbReference type="NCBI Taxonomy" id="2759181"/>
    <lineage>
        <taxon>Bacteria</taxon>
        <taxon>Bacillati</taxon>
        <taxon>Bacillota</taxon>
        <taxon>Bacilli</taxon>
        <taxon>Bacillales</taxon>
        <taxon>Staphylococcaceae</taxon>
        <taxon>Jeotgalicoccus</taxon>
    </lineage>
</organism>
<dbReference type="InterPro" id="IPR051401">
    <property type="entry name" value="GtrA_CellWall_Glycosyl"/>
</dbReference>
<sequence>MKKVEFLKYILISCVGGLLDLGLFYALVTLTDIHVQIINLISTYVGVSTNFILNYYFNFKAASKFFKRYLAFLSVGIVGLAIVSLLVFIFHQTLGWNPVLVKILATMFATVVQYLFNRYISFRRYRAE</sequence>
<evidence type="ECO:0000256" key="2">
    <source>
        <dbReference type="ARBA" id="ARBA00009399"/>
    </source>
</evidence>
<reference evidence="8 9" key="1">
    <citation type="submission" date="2020-07" db="EMBL/GenBank/DDBJ databases">
        <authorList>
            <person name="Criscuolo A."/>
        </authorList>
    </citation>
    <scope>NUCLEOTIDE SEQUENCE [LARGE SCALE GENOMIC DNA]</scope>
    <source>
        <strain evidence="8">CIP111649</strain>
    </source>
</reference>
<evidence type="ECO:0000256" key="5">
    <source>
        <dbReference type="ARBA" id="ARBA00023136"/>
    </source>
</evidence>
<dbReference type="InterPro" id="IPR007267">
    <property type="entry name" value="GtrA_DPMS_TM"/>
</dbReference>
<dbReference type="RefSeq" id="WP_185124813.1">
    <property type="nucleotide sequence ID" value="NZ_CAJEWD010000003.1"/>
</dbReference>
<gene>
    <name evidence="8" type="ORF">JEODO184_00247</name>
</gene>
<comment type="similarity">
    <text evidence="2">Belongs to the GtrA family.</text>
</comment>
<comment type="caution">
    <text evidence="8">The sequence shown here is derived from an EMBL/GenBank/DDBJ whole genome shotgun (WGS) entry which is preliminary data.</text>
</comment>
<evidence type="ECO:0000259" key="7">
    <source>
        <dbReference type="Pfam" id="PF04138"/>
    </source>
</evidence>
<feature type="domain" description="GtrA/DPMS transmembrane" evidence="7">
    <location>
        <begin position="8"/>
        <end position="122"/>
    </location>
</feature>
<dbReference type="PANTHER" id="PTHR38459">
    <property type="entry name" value="PROPHAGE BACTOPRENOL-LINKED GLUCOSE TRANSLOCASE HOMOLOG"/>
    <property type="match status" value="1"/>
</dbReference>
<evidence type="ECO:0000256" key="6">
    <source>
        <dbReference type="SAM" id="Phobius"/>
    </source>
</evidence>
<dbReference type="GO" id="GO:0005886">
    <property type="term" value="C:plasma membrane"/>
    <property type="evidence" value="ECO:0007669"/>
    <property type="project" value="TreeGrafter"/>
</dbReference>
<keyword evidence="3 6" id="KW-0812">Transmembrane</keyword>
<feature type="transmembrane region" description="Helical" evidence="6">
    <location>
        <begin position="96"/>
        <end position="116"/>
    </location>
</feature>
<dbReference type="Pfam" id="PF04138">
    <property type="entry name" value="GtrA_DPMS_TM"/>
    <property type="match status" value="1"/>
</dbReference>
<comment type="subcellular location">
    <subcellularLocation>
        <location evidence="1">Membrane</location>
        <topology evidence="1">Multi-pass membrane protein</topology>
    </subcellularLocation>
</comment>
<evidence type="ECO:0000256" key="4">
    <source>
        <dbReference type="ARBA" id="ARBA00022989"/>
    </source>
</evidence>